<dbReference type="SUPFAM" id="SSF55874">
    <property type="entry name" value="ATPase domain of HSP90 chaperone/DNA topoisomerase II/histidine kinase"/>
    <property type="match status" value="1"/>
</dbReference>
<dbReference type="InterPro" id="IPR004358">
    <property type="entry name" value="Sig_transdc_His_kin-like_C"/>
</dbReference>
<dbReference type="Pfam" id="PF02518">
    <property type="entry name" value="HATPase_c"/>
    <property type="match status" value="1"/>
</dbReference>
<dbReference type="SUPFAM" id="SSF47384">
    <property type="entry name" value="Homodimeric domain of signal transducing histidine kinase"/>
    <property type="match status" value="1"/>
</dbReference>
<dbReference type="GO" id="GO:0005886">
    <property type="term" value="C:plasma membrane"/>
    <property type="evidence" value="ECO:0007669"/>
    <property type="project" value="UniProtKB-SubCell"/>
</dbReference>
<dbReference type="SMART" id="SM00387">
    <property type="entry name" value="HATPase_c"/>
    <property type="match status" value="1"/>
</dbReference>
<dbReference type="InterPro" id="IPR050736">
    <property type="entry name" value="Sensor_HK_Regulatory"/>
</dbReference>
<dbReference type="PANTHER" id="PTHR43711">
    <property type="entry name" value="TWO-COMPONENT HISTIDINE KINASE"/>
    <property type="match status" value="1"/>
</dbReference>
<dbReference type="InterPro" id="IPR035965">
    <property type="entry name" value="PAS-like_dom_sf"/>
</dbReference>
<dbReference type="InterPro" id="IPR003661">
    <property type="entry name" value="HisK_dim/P_dom"/>
</dbReference>
<dbReference type="RefSeq" id="WP_146320389.1">
    <property type="nucleotide sequence ID" value="NZ_VCQV01000043.1"/>
</dbReference>
<dbReference type="InterPro" id="IPR003594">
    <property type="entry name" value="HATPase_dom"/>
</dbReference>
<dbReference type="EMBL" id="VCQV01000043">
    <property type="protein sequence ID" value="TWP33349.1"/>
    <property type="molecule type" value="Genomic_DNA"/>
</dbReference>
<dbReference type="InterPro" id="IPR000014">
    <property type="entry name" value="PAS"/>
</dbReference>
<dbReference type="AlphaFoldDB" id="A0A563DT65"/>
<keyword evidence="4" id="KW-0597">Phosphoprotein</keyword>
<dbReference type="SUPFAM" id="SSF55785">
    <property type="entry name" value="PYP-like sensor domain (PAS domain)"/>
    <property type="match status" value="1"/>
</dbReference>
<dbReference type="InterPro" id="IPR005467">
    <property type="entry name" value="His_kinase_dom"/>
</dbReference>
<keyword evidence="5" id="KW-0808">Transferase</keyword>
<dbReference type="CDD" id="cd00075">
    <property type="entry name" value="HATPase"/>
    <property type="match status" value="1"/>
</dbReference>
<dbReference type="PANTHER" id="PTHR43711:SF1">
    <property type="entry name" value="HISTIDINE KINASE 1"/>
    <property type="match status" value="1"/>
</dbReference>
<keyword evidence="11" id="KW-1185">Reference proteome</keyword>
<dbReference type="PROSITE" id="PS50112">
    <property type="entry name" value="PAS"/>
    <property type="match status" value="1"/>
</dbReference>
<evidence type="ECO:0000256" key="1">
    <source>
        <dbReference type="ARBA" id="ARBA00000085"/>
    </source>
</evidence>
<protein>
    <recommendedName>
        <fullName evidence="3">histidine kinase</fullName>
        <ecNumber evidence="3">2.7.13.3</ecNumber>
    </recommendedName>
</protein>
<evidence type="ECO:0000256" key="6">
    <source>
        <dbReference type="ARBA" id="ARBA00022777"/>
    </source>
</evidence>
<name>A0A563DT65_9MICO</name>
<dbReference type="Gene3D" id="1.10.287.130">
    <property type="match status" value="1"/>
</dbReference>
<comment type="caution">
    <text evidence="10">The sequence shown here is derived from an EMBL/GenBank/DDBJ whole genome shotgun (WGS) entry which is preliminary data.</text>
</comment>
<evidence type="ECO:0000256" key="3">
    <source>
        <dbReference type="ARBA" id="ARBA00012438"/>
    </source>
</evidence>
<dbReference type="CDD" id="cd00130">
    <property type="entry name" value="PAS"/>
    <property type="match status" value="1"/>
</dbReference>
<gene>
    <name evidence="10" type="ORF">FGL98_21535</name>
</gene>
<dbReference type="Pfam" id="PF13188">
    <property type="entry name" value="PAS_8"/>
    <property type="match status" value="1"/>
</dbReference>
<dbReference type="OrthoDB" id="9757990at2"/>
<dbReference type="Pfam" id="PF00512">
    <property type="entry name" value="HisKA"/>
    <property type="match status" value="1"/>
</dbReference>
<keyword evidence="6 10" id="KW-0418">Kinase</keyword>
<dbReference type="CDD" id="cd00082">
    <property type="entry name" value="HisKA"/>
    <property type="match status" value="1"/>
</dbReference>
<proteinExistence type="predicted"/>
<evidence type="ECO:0000313" key="10">
    <source>
        <dbReference type="EMBL" id="TWP33349.1"/>
    </source>
</evidence>
<dbReference type="Gene3D" id="3.30.565.10">
    <property type="entry name" value="Histidine kinase-like ATPase, C-terminal domain"/>
    <property type="match status" value="1"/>
</dbReference>
<feature type="domain" description="Histidine kinase" evidence="8">
    <location>
        <begin position="147"/>
        <end position="359"/>
    </location>
</feature>
<dbReference type="InterPro" id="IPR036097">
    <property type="entry name" value="HisK_dim/P_sf"/>
</dbReference>
<dbReference type="InterPro" id="IPR036890">
    <property type="entry name" value="HATPase_C_sf"/>
</dbReference>
<dbReference type="Gene3D" id="3.30.450.20">
    <property type="entry name" value="PAS domain"/>
    <property type="match status" value="1"/>
</dbReference>
<feature type="domain" description="PAS" evidence="9">
    <location>
        <begin position="17"/>
        <end position="62"/>
    </location>
</feature>
<dbReference type="EC" id="2.7.13.3" evidence="3"/>
<reference evidence="10 11" key="1">
    <citation type="submission" date="2019-05" db="EMBL/GenBank/DDBJ databases">
        <authorList>
            <person name="Lee S.D."/>
        </authorList>
    </citation>
    <scope>NUCLEOTIDE SEQUENCE [LARGE SCALE GENOMIC DNA]</scope>
    <source>
        <strain evidence="10 11">C5-26</strain>
    </source>
</reference>
<comment type="catalytic activity">
    <reaction evidence="1">
        <text>ATP + protein L-histidine = ADP + protein N-phospho-L-histidine.</text>
        <dbReference type="EC" id="2.7.13.3"/>
    </reaction>
</comment>
<evidence type="ECO:0000256" key="2">
    <source>
        <dbReference type="ARBA" id="ARBA00004236"/>
    </source>
</evidence>
<organism evidence="10 11">
    <name type="scientific">Leekyejoonella antrihumi</name>
    <dbReference type="NCBI Taxonomy" id="1660198"/>
    <lineage>
        <taxon>Bacteria</taxon>
        <taxon>Bacillati</taxon>
        <taxon>Actinomycetota</taxon>
        <taxon>Actinomycetes</taxon>
        <taxon>Micrococcales</taxon>
        <taxon>Dermacoccaceae</taxon>
        <taxon>Leekyejoonella</taxon>
    </lineage>
</organism>
<evidence type="ECO:0000313" key="11">
    <source>
        <dbReference type="Proteomes" id="UP000320244"/>
    </source>
</evidence>
<evidence type="ECO:0000256" key="7">
    <source>
        <dbReference type="ARBA" id="ARBA00023012"/>
    </source>
</evidence>
<dbReference type="SMART" id="SM00388">
    <property type="entry name" value="HisKA"/>
    <property type="match status" value="1"/>
</dbReference>
<dbReference type="PRINTS" id="PR00344">
    <property type="entry name" value="BCTRLSENSOR"/>
</dbReference>
<evidence type="ECO:0000259" key="8">
    <source>
        <dbReference type="PROSITE" id="PS50109"/>
    </source>
</evidence>
<accession>A0A563DT65</accession>
<evidence type="ECO:0000259" key="9">
    <source>
        <dbReference type="PROSITE" id="PS50112"/>
    </source>
</evidence>
<dbReference type="PROSITE" id="PS50109">
    <property type="entry name" value="HIS_KIN"/>
    <property type="match status" value="1"/>
</dbReference>
<sequence length="364" mass="40072">MDTPADLPFSPGGERLSAGSYVDLMEQLPEGIVFADAQHRLMLANSRAERLTGLPLRTMVGQDVRTALPLFDAAGSSWWEGNDPWGGLRTRSGSPECRVAVSSGHTVLLATRHIRRSDRTLRFLIMSMRDTRARDRIEADMSALITTVAHELRSPLASVSGFSRTLAGRWSQLRDDQKRWMLDAIETDAQRLSRLVGELLDISRLDTGRLVLHRRPLDLTAAVSERVARIVSAGQDPTRFSVIDDSDGTDLWADPDRVAQIVDNLLQNAVRHGAGKVRAHVHSGRDNIMLDVSDEGPGIPLDERTVVFSRFWQADARRKTGSGLGLYVVRGLVEAHGGHVTVLDEGPGATFRVTLPSDLPKSLR</sequence>
<comment type="subcellular location">
    <subcellularLocation>
        <location evidence="2">Cell membrane</location>
    </subcellularLocation>
</comment>
<dbReference type="GO" id="GO:0000155">
    <property type="term" value="F:phosphorelay sensor kinase activity"/>
    <property type="evidence" value="ECO:0007669"/>
    <property type="project" value="InterPro"/>
</dbReference>
<evidence type="ECO:0000256" key="4">
    <source>
        <dbReference type="ARBA" id="ARBA00022553"/>
    </source>
</evidence>
<dbReference type="Proteomes" id="UP000320244">
    <property type="component" value="Unassembled WGS sequence"/>
</dbReference>
<keyword evidence="7" id="KW-0902">Two-component regulatory system</keyword>
<reference evidence="10 11" key="2">
    <citation type="submission" date="2019-08" db="EMBL/GenBank/DDBJ databases">
        <title>Jejuicoccus antrihumi gen. nov., sp. nov., a new member of the family Dermacoccaceae isolated from a cave.</title>
        <authorList>
            <person name="Schumann P."/>
            <person name="Kim I.S."/>
        </authorList>
    </citation>
    <scope>NUCLEOTIDE SEQUENCE [LARGE SCALE GENOMIC DNA]</scope>
    <source>
        <strain evidence="10 11">C5-26</strain>
    </source>
</reference>
<evidence type="ECO:0000256" key="5">
    <source>
        <dbReference type="ARBA" id="ARBA00022679"/>
    </source>
</evidence>